<name>A0A7X2MEM4_9LACO</name>
<dbReference type="EMBL" id="WKKX01000183">
    <property type="protein sequence ID" value="MSE08150.1"/>
    <property type="molecule type" value="Genomic_DNA"/>
</dbReference>
<proteinExistence type="predicted"/>
<evidence type="ECO:0000313" key="1">
    <source>
        <dbReference type="EMBL" id="MSE08150.1"/>
    </source>
</evidence>
<dbReference type="Proteomes" id="UP000467635">
    <property type="component" value="Unassembled WGS sequence"/>
</dbReference>
<evidence type="ECO:0000313" key="2">
    <source>
        <dbReference type="Proteomes" id="UP000467635"/>
    </source>
</evidence>
<dbReference type="AlphaFoldDB" id="A0A7X2MEM4"/>
<protein>
    <submittedName>
        <fullName evidence="1">Uncharacterized protein</fullName>
    </submittedName>
</protein>
<reference evidence="1 2" key="1">
    <citation type="submission" date="2019-11" db="EMBL/GenBank/DDBJ databases">
        <title>Draft Genome Sequence of Plant Growth-Promoting Rhizosphere-Associated Bacteria.</title>
        <authorList>
            <person name="Vasilyev I.Y."/>
            <person name="Radchenko V."/>
            <person name="Ilnitskaya E.V."/>
        </authorList>
    </citation>
    <scope>NUCLEOTIDE SEQUENCE [LARGE SCALE GENOMIC DNA]</scope>
    <source>
        <strain evidence="1 2">VRA_01-1sq_f</strain>
    </source>
</reference>
<comment type="caution">
    <text evidence="1">The sequence shown here is derived from an EMBL/GenBank/DDBJ whole genome shotgun (WGS) entry which is preliminary data.</text>
</comment>
<accession>A0A7X2MEM4</accession>
<organism evidence="1 2">
    <name type="scientific">Ligilactobacillus salivarius</name>
    <dbReference type="NCBI Taxonomy" id="1624"/>
    <lineage>
        <taxon>Bacteria</taxon>
        <taxon>Bacillati</taxon>
        <taxon>Bacillota</taxon>
        <taxon>Bacilli</taxon>
        <taxon>Lactobacillales</taxon>
        <taxon>Lactobacillaceae</taxon>
        <taxon>Ligilactobacillus</taxon>
    </lineage>
</organism>
<gene>
    <name evidence="1" type="ORF">GKC33_05285</name>
</gene>
<sequence length="46" mass="4831">MKTKNIVKIITGTVIATTIVNIAVPAIQNTVVLEDESVVSASTTVF</sequence>